<dbReference type="EMBL" id="JACQAY010000028">
    <property type="protein sequence ID" value="MBI3538787.1"/>
    <property type="molecule type" value="Genomic_DNA"/>
</dbReference>
<dbReference type="GO" id="GO:0008233">
    <property type="term" value="F:peptidase activity"/>
    <property type="evidence" value="ECO:0007669"/>
    <property type="project" value="UniProtKB-KW"/>
</dbReference>
<accession>A0A9D6L8D2</accession>
<organism evidence="1 2">
    <name type="scientific">Eiseniibacteriota bacterium</name>
    <dbReference type="NCBI Taxonomy" id="2212470"/>
    <lineage>
        <taxon>Bacteria</taxon>
        <taxon>Candidatus Eiseniibacteriota</taxon>
    </lineage>
</organism>
<keyword evidence="1" id="KW-0378">Hydrolase</keyword>
<comment type="caution">
    <text evidence="1">The sequence shown here is derived from an EMBL/GenBank/DDBJ whole genome shotgun (WGS) entry which is preliminary data.</text>
</comment>
<dbReference type="Proteomes" id="UP000807850">
    <property type="component" value="Unassembled WGS sequence"/>
</dbReference>
<protein>
    <submittedName>
        <fullName evidence="1">Aspartyl protease family protein</fullName>
    </submittedName>
</protein>
<dbReference type="Pfam" id="PF13650">
    <property type="entry name" value="Asp_protease_2"/>
    <property type="match status" value="1"/>
</dbReference>
<dbReference type="Gene3D" id="1.25.40.10">
    <property type="entry name" value="Tetratricopeptide repeat domain"/>
    <property type="match status" value="1"/>
</dbReference>
<proteinExistence type="predicted"/>
<dbReference type="SUPFAM" id="SSF48452">
    <property type="entry name" value="TPR-like"/>
    <property type="match status" value="1"/>
</dbReference>
<evidence type="ECO:0000313" key="1">
    <source>
        <dbReference type="EMBL" id="MBI3538787.1"/>
    </source>
</evidence>
<name>A0A9D6L8D2_UNCEI</name>
<dbReference type="AlphaFoldDB" id="A0A9D6L8D2"/>
<sequence>MRDMTRGGARRTRRGVRAVVFALALAVLAPVARGDWLQPDPSYRDAQFLLRQAQRDTLDHGNDPVRLDSLGVALLRLGRTADAATIFGRTLAVRPNDPAALAAIGKLALFAGRLAEAESLLTLAGPDPAALADLYAARLRRGEWARAAELAPQVNEAGRVPMLTWLAEHPPFRITGPDVARVQWNKSYPIPLLRVKLNGQSVLMGLDTGARDLILDQSFARRCNVTIMPTQVPVFWEGTRIAVQNAVVQRLELGGLRIEDVPAGVAGLRSWSNTVNPQDEPVAGVIGLALLQRFTPTIDYRDRVLILRKAGTPALATARAQRVPFEIWGESELTVRGSIAGGRTMAMVVGTGLAGCGVGAPEAVFSEVGVKPGALSRAIKGAGSWLQGRPWASLTVPTVTVGPLVRDRVTGWSGALDDAELWRHGVRRDAILSHDFFKNQRLTFDWDHRELIVENE</sequence>
<evidence type="ECO:0000313" key="2">
    <source>
        <dbReference type="Proteomes" id="UP000807850"/>
    </source>
</evidence>
<dbReference type="SUPFAM" id="SSF50630">
    <property type="entry name" value="Acid proteases"/>
    <property type="match status" value="1"/>
</dbReference>
<dbReference type="Gene3D" id="2.40.70.10">
    <property type="entry name" value="Acid Proteases"/>
    <property type="match status" value="1"/>
</dbReference>
<dbReference type="InterPro" id="IPR021109">
    <property type="entry name" value="Peptidase_aspartic_dom_sf"/>
</dbReference>
<gene>
    <name evidence="1" type="ORF">HY076_00740</name>
</gene>
<dbReference type="InterPro" id="IPR011990">
    <property type="entry name" value="TPR-like_helical_dom_sf"/>
</dbReference>
<dbReference type="GO" id="GO:0006508">
    <property type="term" value="P:proteolysis"/>
    <property type="evidence" value="ECO:0007669"/>
    <property type="project" value="UniProtKB-KW"/>
</dbReference>
<keyword evidence="1" id="KW-0645">Protease</keyword>
<reference evidence="1" key="1">
    <citation type="submission" date="2020-07" db="EMBL/GenBank/DDBJ databases">
        <title>Huge and variable diversity of episymbiotic CPR bacteria and DPANN archaea in groundwater ecosystems.</title>
        <authorList>
            <person name="He C.Y."/>
            <person name="Keren R."/>
            <person name="Whittaker M."/>
            <person name="Farag I.F."/>
            <person name="Doudna J."/>
            <person name="Cate J.H.D."/>
            <person name="Banfield J.F."/>
        </authorList>
    </citation>
    <scope>NUCLEOTIDE SEQUENCE</scope>
    <source>
        <strain evidence="1">NC_groundwater_928_Pr1_S-0.2um_72_17</strain>
    </source>
</reference>